<dbReference type="AlphaFoldDB" id="A0A5B7DSL5"/>
<comment type="caution">
    <text evidence="1">The sequence shown here is derived from an EMBL/GenBank/DDBJ whole genome shotgun (WGS) entry which is preliminary data.</text>
</comment>
<organism evidence="1 2">
    <name type="scientific">Portunus trituberculatus</name>
    <name type="common">Swimming crab</name>
    <name type="synonym">Neptunus trituberculatus</name>
    <dbReference type="NCBI Taxonomy" id="210409"/>
    <lineage>
        <taxon>Eukaryota</taxon>
        <taxon>Metazoa</taxon>
        <taxon>Ecdysozoa</taxon>
        <taxon>Arthropoda</taxon>
        <taxon>Crustacea</taxon>
        <taxon>Multicrustacea</taxon>
        <taxon>Malacostraca</taxon>
        <taxon>Eumalacostraca</taxon>
        <taxon>Eucarida</taxon>
        <taxon>Decapoda</taxon>
        <taxon>Pleocyemata</taxon>
        <taxon>Brachyura</taxon>
        <taxon>Eubrachyura</taxon>
        <taxon>Portunoidea</taxon>
        <taxon>Portunidae</taxon>
        <taxon>Portuninae</taxon>
        <taxon>Portunus</taxon>
    </lineage>
</organism>
<gene>
    <name evidence="1" type="ORF">E2C01_017063</name>
</gene>
<reference evidence="1 2" key="1">
    <citation type="submission" date="2019-05" db="EMBL/GenBank/DDBJ databases">
        <title>Another draft genome of Portunus trituberculatus and its Hox gene families provides insights of decapod evolution.</title>
        <authorList>
            <person name="Jeong J.-H."/>
            <person name="Song I."/>
            <person name="Kim S."/>
            <person name="Choi T."/>
            <person name="Kim D."/>
            <person name="Ryu S."/>
            <person name="Kim W."/>
        </authorList>
    </citation>
    <scope>NUCLEOTIDE SEQUENCE [LARGE SCALE GENOMIC DNA]</scope>
    <source>
        <tissue evidence="1">Muscle</tissue>
    </source>
</reference>
<sequence>MYICPNIDINITPIQHSGEQSMRQHRLHLDVHTQDLVLPPEGTPVMVMECWYWDESVLVEDVSQFRCSCNTSYTSKERQRTCGEPWVAWRGAVLHLGRRSHLCLKA</sequence>
<accession>A0A5B7DSL5</accession>
<protein>
    <submittedName>
        <fullName evidence="1">Uncharacterized protein</fullName>
    </submittedName>
</protein>
<evidence type="ECO:0000313" key="1">
    <source>
        <dbReference type="EMBL" id="MPC23993.1"/>
    </source>
</evidence>
<proteinExistence type="predicted"/>
<dbReference type="EMBL" id="VSRR010001276">
    <property type="protein sequence ID" value="MPC23993.1"/>
    <property type="molecule type" value="Genomic_DNA"/>
</dbReference>
<keyword evidence="2" id="KW-1185">Reference proteome</keyword>
<name>A0A5B7DSL5_PORTR</name>
<evidence type="ECO:0000313" key="2">
    <source>
        <dbReference type="Proteomes" id="UP000324222"/>
    </source>
</evidence>
<dbReference type="Proteomes" id="UP000324222">
    <property type="component" value="Unassembled WGS sequence"/>
</dbReference>